<accession>A0ABN8BC85</accession>
<dbReference type="Gene3D" id="1.10.287.70">
    <property type="match status" value="1"/>
</dbReference>
<dbReference type="SMART" id="SM00100">
    <property type="entry name" value="cNMP"/>
    <property type="match status" value="1"/>
</dbReference>
<evidence type="ECO:0000259" key="8">
    <source>
        <dbReference type="PROSITE" id="PS50042"/>
    </source>
</evidence>
<keyword evidence="6 7" id="KW-0472">Membrane</keyword>
<dbReference type="InterPro" id="IPR051413">
    <property type="entry name" value="K/Na_HCN_channel"/>
</dbReference>
<dbReference type="Gene3D" id="1.10.287.630">
    <property type="entry name" value="Helix hairpin bin"/>
    <property type="match status" value="1"/>
</dbReference>
<dbReference type="Pfam" id="PF00027">
    <property type="entry name" value="cNMP_binding"/>
    <property type="match status" value="1"/>
</dbReference>
<keyword evidence="2" id="KW-0813">Transport</keyword>
<dbReference type="CDD" id="cd00038">
    <property type="entry name" value="CAP_ED"/>
    <property type="match status" value="1"/>
</dbReference>
<evidence type="ECO:0000256" key="4">
    <source>
        <dbReference type="ARBA" id="ARBA00022989"/>
    </source>
</evidence>
<dbReference type="InterPro" id="IPR005821">
    <property type="entry name" value="Ion_trans_dom"/>
</dbReference>
<keyword evidence="10" id="KW-1185">Reference proteome</keyword>
<dbReference type="InterPro" id="IPR014710">
    <property type="entry name" value="RmlC-like_jellyroll"/>
</dbReference>
<comment type="subcellular location">
    <subcellularLocation>
        <location evidence="1">Membrane</location>
        <topology evidence="1">Multi-pass membrane protein</topology>
    </subcellularLocation>
</comment>
<keyword evidence="4 7" id="KW-1133">Transmembrane helix</keyword>
<evidence type="ECO:0000256" key="7">
    <source>
        <dbReference type="SAM" id="Phobius"/>
    </source>
</evidence>
<feature type="domain" description="Cyclic nucleotide-binding" evidence="8">
    <location>
        <begin position="400"/>
        <end position="482"/>
    </location>
</feature>
<sequence>MIDSRHVCMLPKPAKFMDPPPTLGWCWRMLYKLREWRLPCEWHNGSMIYLRSQQSVKRERKRLVRTSHWPVLHPYSPAKHYWDCTAMLVGFFSLIYIPMEVFKPCPTPFNYMILMADAIAFLDIVIKFMTGNERDGNKVIIDPKEIARRYLRDTFILDLISTIPFQFIEFYIGCRFPTFTTWYILKLFKLIAIGRAWKNVSHQIQMSYITTSALVTLVRLGLFIHWMAYSYYQIPILFVHFYGFKGRAKYWIDRFNIGELYDASIATKYSTSLFYVCGLIIGAGRPDSANYYLPGEQIMSSVIGLLGLLFIVYVGSTFLRLMAYSRFDMFLYDGRLKELQNYMVFKHLPNSLRRKIELFIKYKFYGHFFNEADIVNTINEQIKQDINMHCCKRLVMNVPLFQDMPMALVNSIIFKLVQVVYMPGETVMKCDQPGSSIYLIYSGTVALFNAAGREITHLRDGTHFGEAALLNPGSKHLSTAVALEITEIFKRPCSRIRISSDASTALRYPSIAHAILSHLTISSIGTLTPKESILTTHPESYNRGPNA</sequence>
<gene>
    <name evidence="9" type="ORF">CHILSU_LOCUS8471</name>
</gene>
<evidence type="ECO:0000256" key="5">
    <source>
        <dbReference type="ARBA" id="ARBA00023065"/>
    </source>
</evidence>
<dbReference type="PANTHER" id="PTHR45689">
    <property type="entry name" value="I[[H]] CHANNEL, ISOFORM E"/>
    <property type="match status" value="1"/>
</dbReference>
<dbReference type="Pfam" id="PF00520">
    <property type="entry name" value="Ion_trans"/>
    <property type="match status" value="1"/>
</dbReference>
<dbReference type="SUPFAM" id="SSF81324">
    <property type="entry name" value="Voltage-gated potassium channels"/>
    <property type="match status" value="1"/>
</dbReference>
<dbReference type="Proteomes" id="UP001153292">
    <property type="component" value="Chromosome 4"/>
</dbReference>
<keyword evidence="3 7" id="KW-0812">Transmembrane</keyword>
<keyword evidence="5" id="KW-0406">Ion transport</keyword>
<feature type="transmembrane region" description="Helical" evidence="7">
    <location>
        <begin position="298"/>
        <end position="319"/>
    </location>
</feature>
<evidence type="ECO:0000256" key="1">
    <source>
        <dbReference type="ARBA" id="ARBA00004141"/>
    </source>
</evidence>
<dbReference type="SUPFAM" id="SSF51206">
    <property type="entry name" value="cAMP-binding domain-like"/>
    <property type="match status" value="1"/>
</dbReference>
<protein>
    <recommendedName>
        <fullName evidence="8">Cyclic nucleotide-binding domain-containing protein</fullName>
    </recommendedName>
</protein>
<organism evidence="9 10">
    <name type="scientific">Chilo suppressalis</name>
    <name type="common">Asiatic rice borer moth</name>
    <dbReference type="NCBI Taxonomy" id="168631"/>
    <lineage>
        <taxon>Eukaryota</taxon>
        <taxon>Metazoa</taxon>
        <taxon>Ecdysozoa</taxon>
        <taxon>Arthropoda</taxon>
        <taxon>Hexapoda</taxon>
        <taxon>Insecta</taxon>
        <taxon>Pterygota</taxon>
        <taxon>Neoptera</taxon>
        <taxon>Endopterygota</taxon>
        <taxon>Lepidoptera</taxon>
        <taxon>Glossata</taxon>
        <taxon>Ditrysia</taxon>
        <taxon>Pyraloidea</taxon>
        <taxon>Crambidae</taxon>
        <taxon>Crambinae</taxon>
        <taxon>Chilo</taxon>
    </lineage>
</organism>
<dbReference type="PROSITE" id="PS50042">
    <property type="entry name" value="CNMP_BINDING_3"/>
    <property type="match status" value="1"/>
</dbReference>
<evidence type="ECO:0000256" key="6">
    <source>
        <dbReference type="ARBA" id="ARBA00023136"/>
    </source>
</evidence>
<dbReference type="InterPro" id="IPR000595">
    <property type="entry name" value="cNMP-bd_dom"/>
</dbReference>
<evidence type="ECO:0000256" key="3">
    <source>
        <dbReference type="ARBA" id="ARBA00022692"/>
    </source>
</evidence>
<dbReference type="EMBL" id="OU963897">
    <property type="protein sequence ID" value="CAH0405119.1"/>
    <property type="molecule type" value="Genomic_DNA"/>
</dbReference>
<dbReference type="InterPro" id="IPR018490">
    <property type="entry name" value="cNMP-bd_dom_sf"/>
</dbReference>
<evidence type="ECO:0000313" key="10">
    <source>
        <dbReference type="Proteomes" id="UP001153292"/>
    </source>
</evidence>
<dbReference type="Gene3D" id="2.60.120.10">
    <property type="entry name" value="Jelly Rolls"/>
    <property type="match status" value="1"/>
</dbReference>
<evidence type="ECO:0000256" key="2">
    <source>
        <dbReference type="ARBA" id="ARBA00022448"/>
    </source>
</evidence>
<dbReference type="PANTHER" id="PTHR45689:SF14">
    <property type="entry name" value="CYCLIC NUCLEOTIDE-GATED CATION CHANNEL SUBUNIT A-LIKE PROTEIN"/>
    <property type="match status" value="1"/>
</dbReference>
<name>A0ABN8BC85_CHISP</name>
<proteinExistence type="predicted"/>
<evidence type="ECO:0000313" key="9">
    <source>
        <dbReference type="EMBL" id="CAH0405119.1"/>
    </source>
</evidence>
<reference evidence="9" key="1">
    <citation type="submission" date="2021-12" db="EMBL/GenBank/DDBJ databases">
        <authorList>
            <person name="King R."/>
        </authorList>
    </citation>
    <scope>NUCLEOTIDE SEQUENCE</scope>
</reference>